<protein>
    <submittedName>
        <fullName evidence="1">Uncharacterized protein</fullName>
    </submittedName>
</protein>
<dbReference type="AlphaFoldDB" id="A0AAE0CKA4"/>
<keyword evidence="2" id="KW-1185">Reference proteome</keyword>
<evidence type="ECO:0000313" key="2">
    <source>
        <dbReference type="Proteomes" id="UP001280121"/>
    </source>
</evidence>
<dbReference type="EMBL" id="JANJYI010000004">
    <property type="protein sequence ID" value="KAK2654236.1"/>
    <property type="molecule type" value="Genomic_DNA"/>
</dbReference>
<evidence type="ECO:0000313" key="1">
    <source>
        <dbReference type="EMBL" id="KAK2654236.1"/>
    </source>
</evidence>
<reference evidence="1" key="1">
    <citation type="journal article" date="2023" name="Plant J.">
        <title>Genome sequences and population genomics provide insights into the demographic history, inbreeding, and mutation load of two 'living fossil' tree species of Dipteronia.</title>
        <authorList>
            <person name="Feng Y."/>
            <person name="Comes H.P."/>
            <person name="Chen J."/>
            <person name="Zhu S."/>
            <person name="Lu R."/>
            <person name="Zhang X."/>
            <person name="Li P."/>
            <person name="Qiu J."/>
            <person name="Olsen K.M."/>
            <person name="Qiu Y."/>
        </authorList>
    </citation>
    <scope>NUCLEOTIDE SEQUENCE</scope>
    <source>
        <strain evidence="1">KIB01</strain>
    </source>
</reference>
<gene>
    <name evidence="1" type="ORF">Ddye_014092</name>
</gene>
<comment type="caution">
    <text evidence="1">The sequence shown here is derived from an EMBL/GenBank/DDBJ whole genome shotgun (WGS) entry which is preliminary data.</text>
</comment>
<sequence>MRYLDIPNNNFFNQITSIKIEKRQKNDEWSHELEQFEDDEGDIYSEKRLYLSMVHWDRRGCRGRFDHMSRYYLISKTYIDDQPHIIPRYMARDYHLKSKEKKKNLKKRKSLKKRFLKKRKSLKKRNLKERENLKKNKNLKVKHNVIF</sequence>
<accession>A0AAE0CKA4</accession>
<name>A0AAE0CKA4_9ROSI</name>
<organism evidence="1 2">
    <name type="scientific">Dipteronia dyeriana</name>
    <dbReference type="NCBI Taxonomy" id="168575"/>
    <lineage>
        <taxon>Eukaryota</taxon>
        <taxon>Viridiplantae</taxon>
        <taxon>Streptophyta</taxon>
        <taxon>Embryophyta</taxon>
        <taxon>Tracheophyta</taxon>
        <taxon>Spermatophyta</taxon>
        <taxon>Magnoliopsida</taxon>
        <taxon>eudicotyledons</taxon>
        <taxon>Gunneridae</taxon>
        <taxon>Pentapetalae</taxon>
        <taxon>rosids</taxon>
        <taxon>malvids</taxon>
        <taxon>Sapindales</taxon>
        <taxon>Sapindaceae</taxon>
        <taxon>Hippocastanoideae</taxon>
        <taxon>Acereae</taxon>
        <taxon>Dipteronia</taxon>
    </lineage>
</organism>
<dbReference type="Proteomes" id="UP001280121">
    <property type="component" value="Unassembled WGS sequence"/>
</dbReference>
<proteinExistence type="predicted"/>